<dbReference type="InterPro" id="IPR035959">
    <property type="entry name" value="RutC-like_sf"/>
</dbReference>
<comment type="caution">
    <text evidence="1">The sequence shown here is derived from an EMBL/GenBank/DDBJ whole genome shotgun (WGS) entry which is preliminary data.</text>
</comment>
<dbReference type="EMBL" id="QTTT01000001">
    <property type="protein sequence ID" value="REE99737.1"/>
    <property type="molecule type" value="Genomic_DNA"/>
</dbReference>
<proteinExistence type="predicted"/>
<dbReference type="RefSeq" id="WP_116024994.1">
    <property type="nucleotide sequence ID" value="NZ_QTTT01000001.1"/>
</dbReference>
<sequence>MIRRISSGGPWEDAFGYSRAVLAGDLAMVSGCTATVDGEVVHEGDAHEQTRTAIRIALSSLERLGLGAQDVVRTRMYITRADDATEVGRAHGDFFAAVRPAASMLIVAGLLDPRMLVEVEVDAYRGSGER</sequence>
<keyword evidence="2" id="KW-1185">Reference proteome</keyword>
<name>A0A3D9SVX3_9ACTN</name>
<dbReference type="CDD" id="cd06154">
    <property type="entry name" value="YjgF_YER057c_UK114_like_6"/>
    <property type="match status" value="1"/>
</dbReference>
<evidence type="ECO:0000313" key="2">
    <source>
        <dbReference type="Proteomes" id="UP000256661"/>
    </source>
</evidence>
<dbReference type="Pfam" id="PF01042">
    <property type="entry name" value="Ribonuc_L-PSP"/>
    <property type="match status" value="1"/>
</dbReference>
<accession>A0A3D9SVX3</accession>
<dbReference type="PANTHER" id="PTHR43857:SF1">
    <property type="entry name" value="YJGH FAMILY PROTEIN"/>
    <property type="match status" value="1"/>
</dbReference>
<gene>
    <name evidence="1" type="ORF">DFJ69_5253</name>
</gene>
<dbReference type="Gene3D" id="3.30.1330.40">
    <property type="entry name" value="RutC-like"/>
    <property type="match status" value="1"/>
</dbReference>
<evidence type="ECO:0000313" key="1">
    <source>
        <dbReference type="EMBL" id="REE99737.1"/>
    </source>
</evidence>
<dbReference type="PANTHER" id="PTHR43857">
    <property type="entry name" value="BLR7761 PROTEIN"/>
    <property type="match status" value="1"/>
</dbReference>
<organism evidence="1 2">
    <name type="scientific">Thermomonospora umbrina</name>
    <dbReference type="NCBI Taxonomy" id="111806"/>
    <lineage>
        <taxon>Bacteria</taxon>
        <taxon>Bacillati</taxon>
        <taxon>Actinomycetota</taxon>
        <taxon>Actinomycetes</taxon>
        <taxon>Streptosporangiales</taxon>
        <taxon>Thermomonosporaceae</taxon>
        <taxon>Thermomonospora</taxon>
    </lineage>
</organism>
<dbReference type="AlphaFoldDB" id="A0A3D9SVX3"/>
<dbReference type="Proteomes" id="UP000256661">
    <property type="component" value="Unassembled WGS sequence"/>
</dbReference>
<dbReference type="OrthoDB" id="9799840at2"/>
<protein>
    <submittedName>
        <fullName evidence="1">Enamine deaminase RidA (YjgF/YER057c/UK114 family)</fullName>
    </submittedName>
</protein>
<reference evidence="1 2" key="1">
    <citation type="submission" date="2018-08" db="EMBL/GenBank/DDBJ databases">
        <title>Sequencing the genomes of 1000 actinobacteria strains.</title>
        <authorList>
            <person name="Klenk H.-P."/>
        </authorList>
    </citation>
    <scope>NUCLEOTIDE SEQUENCE [LARGE SCALE GENOMIC DNA]</scope>
    <source>
        <strain evidence="1 2">DSM 43927</strain>
    </source>
</reference>
<dbReference type="SUPFAM" id="SSF55298">
    <property type="entry name" value="YjgF-like"/>
    <property type="match status" value="1"/>
</dbReference>
<dbReference type="InterPro" id="IPR006175">
    <property type="entry name" value="YjgF/YER057c/UK114"/>
</dbReference>